<dbReference type="EMBL" id="MN739799">
    <property type="protein sequence ID" value="QHT26632.1"/>
    <property type="molecule type" value="Genomic_DNA"/>
</dbReference>
<dbReference type="AlphaFoldDB" id="A0A6C0ED14"/>
<name>A0A6C0ED14_9ZZZZ</name>
<organism evidence="1">
    <name type="scientific">viral metagenome</name>
    <dbReference type="NCBI Taxonomy" id="1070528"/>
    <lineage>
        <taxon>unclassified sequences</taxon>
        <taxon>metagenomes</taxon>
        <taxon>organismal metagenomes</taxon>
    </lineage>
</organism>
<reference evidence="1" key="1">
    <citation type="journal article" date="2020" name="Nature">
        <title>Giant virus diversity and host interactions through global metagenomics.</title>
        <authorList>
            <person name="Schulz F."/>
            <person name="Roux S."/>
            <person name="Paez-Espino D."/>
            <person name="Jungbluth S."/>
            <person name="Walsh D.A."/>
            <person name="Denef V.J."/>
            <person name="McMahon K.D."/>
            <person name="Konstantinidis K.T."/>
            <person name="Eloe-Fadrosh E.A."/>
            <person name="Kyrpides N.C."/>
            <person name="Woyke T."/>
        </authorList>
    </citation>
    <scope>NUCLEOTIDE SEQUENCE</scope>
    <source>
        <strain evidence="1">GVMAG-M-3300023179-2</strain>
    </source>
</reference>
<sequence length="168" mass="20281">MKEIINNSLGKFRVKIKTVNNQIIDDGQQNQDFSTNRNYKFKIIEKEFDKLSQEELADEWIQVLPRKYYAKEIHHFNISLAELPHHLWKFLDLYNLFKTDNDNIITINDKIFKYSIQKSEHNVLIYNLYLELKSKYKDNNKILELYNYCKTNNIRGWLMIKAKKLLSS</sequence>
<accession>A0A6C0ED14</accession>
<protein>
    <submittedName>
        <fullName evidence="1">Uncharacterized protein</fullName>
    </submittedName>
</protein>
<evidence type="ECO:0000313" key="1">
    <source>
        <dbReference type="EMBL" id="QHT26632.1"/>
    </source>
</evidence>
<proteinExistence type="predicted"/>